<evidence type="ECO:0000313" key="11">
    <source>
        <dbReference type="EMBL" id="MFC1431434.1"/>
    </source>
</evidence>
<evidence type="ECO:0000256" key="3">
    <source>
        <dbReference type="ARBA" id="ARBA00022676"/>
    </source>
</evidence>
<keyword evidence="6 9" id="KW-1133">Transmembrane helix</keyword>
<evidence type="ECO:0000259" key="10">
    <source>
        <dbReference type="Pfam" id="PF02366"/>
    </source>
</evidence>
<dbReference type="InterPro" id="IPR003342">
    <property type="entry name" value="ArnT-like_N"/>
</dbReference>
<feature type="transmembrane region" description="Helical" evidence="9">
    <location>
        <begin position="123"/>
        <end position="146"/>
    </location>
</feature>
<keyword evidence="7 9" id="KW-0472">Membrane</keyword>
<dbReference type="GO" id="GO:0016757">
    <property type="term" value="F:glycosyltransferase activity"/>
    <property type="evidence" value="ECO:0007669"/>
    <property type="project" value="UniProtKB-KW"/>
</dbReference>
<evidence type="ECO:0000256" key="8">
    <source>
        <dbReference type="SAM" id="MobiDB-lite"/>
    </source>
</evidence>
<proteinExistence type="predicted"/>
<dbReference type="Pfam" id="PF02366">
    <property type="entry name" value="PMT"/>
    <property type="match status" value="1"/>
</dbReference>
<name>A0ABV6WZH4_9ACTN</name>
<dbReference type="EMBL" id="JBHEZY010000004">
    <property type="protein sequence ID" value="MFC1431434.1"/>
    <property type="molecule type" value="Genomic_DNA"/>
</dbReference>
<organism evidence="11 12">
    <name type="scientific">Streptacidiphilus alkalitolerans</name>
    <dbReference type="NCBI Taxonomy" id="3342712"/>
    <lineage>
        <taxon>Bacteria</taxon>
        <taxon>Bacillati</taxon>
        <taxon>Actinomycetota</taxon>
        <taxon>Actinomycetes</taxon>
        <taxon>Kitasatosporales</taxon>
        <taxon>Streptomycetaceae</taxon>
        <taxon>Streptacidiphilus</taxon>
    </lineage>
</organism>
<reference evidence="11 12" key="1">
    <citation type="submission" date="2024-09" db="EMBL/GenBank/DDBJ databases">
        <authorList>
            <person name="Lee S.D."/>
        </authorList>
    </citation>
    <scope>NUCLEOTIDE SEQUENCE [LARGE SCALE GENOMIC DNA]</scope>
    <source>
        <strain evidence="11 12">N1-3</strain>
    </source>
</reference>
<dbReference type="Proteomes" id="UP001592530">
    <property type="component" value="Unassembled WGS sequence"/>
</dbReference>
<keyword evidence="4 11" id="KW-0808">Transferase</keyword>
<dbReference type="InterPro" id="IPR050297">
    <property type="entry name" value="LipidA_mod_glycosyltrf_83"/>
</dbReference>
<protein>
    <submittedName>
        <fullName evidence="11">ArnT family glycosyltransferase</fullName>
        <ecNumber evidence="11">2.4.-.-</ecNumber>
    </submittedName>
</protein>
<keyword evidence="5 9" id="KW-0812">Transmembrane</keyword>
<keyword evidence="3 11" id="KW-0328">Glycosyltransferase</keyword>
<dbReference type="EC" id="2.4.-.-" evidence="11"/>
<evidence type="ECO:0000256" key="9">
    <source>
        <dbReference type="SAM" id="Phobius"/>
    </source>
</evidence>
<evidence type="ECO:0000256" key="4">
    <source>
        <dbReference type="ARBA" id="ARBA00022679"/>
    </source>
</evidence>
<evidence type="ECO:0000256" key="2">
    <source>
        <dbReference type="ARBA" id="ARBA00022475"/>
    </source>
</evidence>
<dbReference type="PANTHER" id="PTHR33908:SF11">
    <property type="entry name" value="MEMBRANE PROTEIN"/>
    <property type="match status" value="1"/>
</dbReference>
<feature type="transmembrane region" description="Helical" evidence="9">
    <location>
        <begin position="358"/>
        <end position="377"/>
    </location>
</feature>
<evidence type="ECO:0000313" key="12">
    <source>
        <dbReference type="Proteomes" id="UP001592530"/>
    </source>
</evidence>
<sequence>MTASTFTPHYPESLPELDLDLDRAPAAAPRRRLARLRSQLAARRLDLLLVLLLTAVAGWVHANGMYDSPSRFDDEGSYTAYAWAVQYKHVLGHYTYWYAHPPLGWIQIAVWNTLTNGFAHAPYAVAAARNFMLVCKLVSIPLMYGLAARMGFTRLGRVIAIALFAFSPLAVYFTRAALLDNIVTPWLLASFFFAASPRRSIRGATASAVCLAVAVLSKETALLYLPAVVVMLWQHTDKRNRRFQLGLFGAWFTMLCTAYPLYALLHNELLIGPGHVSLEWAVKWQLFNRTGSGSIFDPHSLAHTVIRSWMDQDAWLPKLTLALVVPALAIRRTRALALAFAIQVVQLLRGGYLPYPYVIAMIPFAALTVAGTVDWLWQLGRDGMLTRLKPRKWPRARRWTWSALVLAVVAAMTVTIGHAWSYPLRDLRTQDRDAGSAAALAWVEANVPHSAYVVVDDAFWVDLVRDGFPQSHVIWFTKLDVDPAVRVPGHPQWTGIDYVLLDQQDDLSLHMQNDGQPSPDTRKTYPTLGTALAHATVAAHYGTGLDSVTVRQVDPNRPTVQQLAAQRAAAQQAAAAKAAAAQEAANKAAKARAEAQIAAAKKAGQAKHGGRSGARKP</sequence>
<feature type="compositionally biased region" description="Basic residues" evidence="8">
    <location>
        <begin position="604"/>
        <end position="617"/>
    </location>
</feature>
<evidence type="ECO:0000256" key="5">
    <source>
        <dbReference type="ARBA" id="ARBA00022692"/>
    </source>
</evidence>
<comment type="caution">
    <text evidence="11">The sequence shown here is derived from an EMBL/GenBank/DDBJ whole genome shotgun (WGS) entry which is preliminary data.</text>
</comment>
<feature type="domain" description="ArnT-like N-terminal" evidence="10">
    <location>
        <begin position="118"/>
        <end position="244"/>
    </location>
</feature>
<feature type="transmembrane region" description="Helical" evidence="9">
    <location>
        <begin position="206"/>
        <end position="233"/>
    </location>
</feature>
<evidence type="ECO:0000256" key="7">
    <source>
        <dbReference type="ARBA" id="ARBA00023136"/>
    </source>
</evidence>
<feature type="transmembrane region" description="Helical" evidence="9">
    <location>
        <begin position="398"/>
        <end position="420"/>
    </location>
</feature>
<evidence type="ECO:0000256" key="1">
    <source>
        <dbReference type="ARBA" id="ARBA00004651"/>
    </source>
</evidence>
<dbReference type="RefSeq" id="WP_380551999.1">
    <property type="nucleotide sequence ID" value="NZ_JBHEZY010000004.1"/>
</dbReference>
<feature type="transmembrane region" description="Helical" evidence="9">
    <location>
        <begin position="158"/>
        <end position="178"/>
    </location>
</feature>
<feature type="transmembrane region" description="Helical" evidence="9">
    <location>
        <begin position="245"/>
        <end position="265"/>
    </location>
</feature>
<dbReference type="PANTHER" id="PTHR33908">
    <property type="entry name" value="MANNOSYLTRANSFERASE YKCB-RELATED"/>
    <property type="match status" value="1"/>
</dbReference>
<accession>A0ABV6WZH4</accession>
<comment type="subcellular location">
    <subcellularLocation>
        <location evidence="1">Cell membrane</location>
        <topology evidence="1">Multi-pass membrane protein</topology>
    </subcellularLocation>
</comment>
<evidence type="ECO:0000256" key="6">
    <source>
        <dbReference type="ARBA" id="ARBA00022989"/>
    </source>
</evidence>
<feature type="transmembrane region" description="Helical" evidence="9">
    <location>
        <begin position="45"/>
        <end position="62"/>
    </location>
</feature>
<gene>
    <name evidence="11" type="ORF">ACEZDB_12355</name>
</gene>
<feature type="region of interest" description="Disordered" evidence="8">
    <location>
        <begin position="595"/>
        <end position="617"/>
    </location>
</feature>
<keyword evidence="2" id="KW-1003">Cell membrane</keyword>